<protein>
    <recommendedName>
        <fullName evidence="2">GIY-YIG domain-containing protein</fullName>
    </recommendedName>
</protein>
<dbReference type="PROSITE" id="PS50164">
    <property type="entry name" value="GIY_YIG"/>
    <property type="match status" value="1"/>
</dbReference>
<evidence type="ECO:0000313" key="3">
    <source>
        <dbReference type="EMBL" id="OGG78145.1"/>
    </source>
</evidence>
<comment type="similarity">
    <text evidence="1">Belongs to the UPF0213 family.</text>
</comment>
<feature type="domain" description="GIY-YIG" evidence="2">
    <location>
        <begin position="7"/>
        <end position="84"/>
    </location>
</feature>
<evidence type="ECO:0000259" key="2">
    <source>
        <dbReference type="PROSITE" id="PS50164"/>
    </source>
</evidence>
<reference evidence="3 4" key="1">
    <citation type="journal article" date="2016" name="Nat. Commun.">
        <title>Thousands of microbial genomes shed light on interconnected biogeochemical processes in an aquifer system.</title>
        <authorList>
            <person name="Anantharaman K."/>
            <person name="Brown C.T."/>
            <person name="Hug L.A."/>
            <person name="Sharon I."/>
            <person name="Castelle C.J."/>
            <person name="Probst A.J."/>
            <person name="Thomas B.C."/>
            <person name="Singh A."/>
            <person name="Wilkins M.J."/>
            <person name="Karaoz U."/>
            <person name="Brodie E.L."/>
            <person name="Williams K.H."/>
            <person name="Hubbard S.S."/>
            <person name="Banfield J.F."/>
        </authorList>
    </citation>
    <scope>NUCLEOTIDE SEQUENCE [LARGE SCALE GENOMIC DNA]</scope>
</reference>
<sequence length="97" mass="11474">MTTSDKNFHYVYVLESSSDGKRYIGMTADLRHRFQEHQVGKSFATAPRRPFSLIYYEAGRSYVDAKNREKYFKTTAGRRSLAKRLRDYVERRNPKLS</sequence>
<dbReference type="Pfam" id="PF01541">
    <property type="entry name" value="GIY-YIG"/>
    <property type="match status" value="1"/>
</dbReference>
<dbReference type="EMBL" id="MFLW01000022">
    <property type="protein sequence ID" value="OGG78145.1"/>
    <property type="molecule type" value="Genomic_DNA"/>
</dbReference>
<proteinExistence type="inferred from homology"/>
<dbReference type="InterPro" id="IPR050190">
    <property type="entry name" value="UPF0213_domain"/>
</dbReference>
<dbReference type="InterPro" id="IPR035901">
    <property type="entry name" value="GIY-YIG_endonuc_sf"/>
</dbReference>
<dbReference type="PANTHER" id="PTHR34477">
    <property type="entry name" value="UPF0213 PROTEIN YHBQ"/>
    <property type="match status" value="1"/>
</dbReference>
<gene>
    <name evidence="3" type="ORF">A3A36_02150</name>
</gene>
<dbReference type="Gene3D" id="3.40.1440.10">
    <property type="entry name" value="GIY-YIG endonuclease"/>
    <property type="match status" value="1"/>
</dbReference>
<dbReference type="Proteomes" id="UP000178811">
    <property type="component" value="Unassembled WGS sequence"/>
</dbReference>
<dbReference type="PANTHER" id="PTHR34477:SF1">
    <property type="entry name" value="UPF0213 PROTEIN YHBQ"/>
    <property type="match status" value="1"/>
</dbReference>
<organism evidence="3 4">
    <name type="scientific">Candidatus Kaiserbacteria bacterium RIFCSPLOWO2_01_FULL_52_12b</name>
    <dbReference type="NCBI Taxonomy" id="1798509"/>
    <lineage>
        <taxon>Bacteria</taxon>
        <taxon>Candidatus Kaiseribacteriota</taxon>
    </lineage>
</organism>
<accession>A0A1F6EWZ4</accession>
<dbReference type="AlphaFoldDB" id="A0A1F6EWZ4"/>
<evidence type="ECO:0000313" key="4">
    <source>
        <dbReference type="Proteomes" id="UP000178811"/>
    </source>
</evidence>
<dbReference type="SUPFAM" id="SSF82771">
    <property type="entry name" value="GIY-YIG endonuclease"/>
    <property type="match status" value="1"/>
</dbReference>
<dbReference type="CDD" id="cd10449">
    <property type="entry name" value="GIY-YIG_SLX1_like"/>
    <property type="match status" value="1"/>
</dbReference>
<evidence type="ECO:0000256" key="1">
    <source>
        <dbReference type="ARBA" id="ARBA00007435"/>
    </source>
</evidence>
<dbReference type="InterPro" id="IPR000305">
    <property type="entry name" value="GIY-YIG_endonuc"/>
</dbReference>
<comment type="caution">
    <text evidence="3">The sequence shown here is derived from an EMBL/GenBank/DDBJ whole genome shotgun (WGS) entry which is preliminary data.</text>
</comment>
<name>A0A1F6EWZ4_9BACT</name>